<dbReference type="EMBL" id="MH158412">
    <property type="protein sequence ID" value="QBG38698.1"/>
    <property type="molecule type" value="Genomic_DNA"/>
</dbReference>
<gene>
    <name evidence="2" type="primary">atp8</name>
</gene>
<dbReference type="AlphaFoldDB" id="A0A6G5NJ56"/>
<geneLocation type="mitochondrion" evidence="2"/>
<proteinExistence type="predicted"/>
<name>A0A6G5NJ56_9HYME</name>
<evidence type="ECO:0000256" key="1">
    <source>
        <dbReference type="SAM" id="SignalP"/>
    </source>
</evidence>
<accession>A0A6G5NJ56</accession>
<feature type="chain" id="PRO_5026080051" evidence="1">
    <location>
        <begin position="20"/>
        <end position="53"/>
    </location>
</feature>
<keyword evidence="2" id="KW-0496">Mitochondrion</keyword>
<reference evidence="2" key="1">
    <citation type="submission" date="2018-04" db="EMBL/GenBank/DDBJ databases">
        <title>Evolution of mitochondrial genomes in the ant genus Acropyga (Hymenoptera: Formicidae: Formicinae).</title>
        <authorList>
            <person name="Duan X.-Y."/>
            <person name="Qian Z.-Q."/>
        </authorList>
    </citation>
    <scope>NUCLEOTIDE SEQUENCE</scope>
</reference>
<keyword evidence="1" id="KW-0732">Signal</keyword>
<protein>
    <submittedName>
        <fullName evidence="2">ATP synthase F0 subunit 8</fullName>
    </submittedName>
</protein>
<evidence type="ECO:0000313" key="2">
    <source>
        <dbReference type="EMBL" id="QBG38698.1"/>
    </source>
</evidence>
<organism evidence="2">
    <name type="scientific">Acropyga silvestrii</name>
    <dbReference type="NCBI Taxonomy" id="602227"/>
    <lineage>
        <taxon>Eukaryota</taxon>
        <taxon>Metazoa</taxon>
        <taxon>Ecdysozoa</taxon>
        <taxon>Arthropoda</taxon>
        <taxon>Hexapoda</taxon>
        <taxon>Insecta</taxon>
        <taxon>Pterygota</taxon>
        <taxon>Neoptera</taxon>
        <taxon>Endopterygota</taxon>
        <taxon>Hymenoptera</taxon>
        <taxon>Apocrita</taxon>
        <taxon>Aculeata</taxon>
        <taxon>Formicoidea</taxon>
        <taxon>Formicidae</taxon>
        <taxon>Formicinae</taxon>
        <taxon>Acropyga</taxon>
    </lineage>
</organism>
<sequence length="53" mass="6408">MPHMMPMMWLMIMLMTLCSQFLTLSILYFLPMSFKSQLSSSTPPSTFKWLWKW</sequence>
<feature type="signal peptide" evidence="1">
    <location>
        <begin position="1"/>
        <end position="19"/>
    </location>
</feature>